<reference evidence="2 3" key="1">
    <citation type="submission" date="2015-11" db="EMBL/GenBank/DDBJ databases">
        <title>Expanding the genomic diversity of Burkholderia species for the development of highly accurate diagnostics.</title>
        <authorList>
            <person name="Sahl J."/>
            <person name="Keim P."/>
            <person name="Wagner D."/>
        </authorList>
    </citation>
    <scope>NUCLEOTIDE SEQUENCE [LARGE SCALE GENOMIC DNA]</scope>
    <source>
        <strain evidence="2 3">RF32-BP12</strain>
    </source>
</reference>
<comment type="caution">
    <text evidence="2">The sequence shown here is derived from an EMBL/GenBank/DDBJ whole genome shotgun (WGS) entry which is preliminary data.</text>
</comment>
<evidence type="ECO:0000313" key="3">
    <source>
        <dbReference type="Proteomes" id="UP000056450"/>
    </source>
</evidence>
<dbReference type="Proteomes" id="UP000056450">
    <property type="component" value="Unassembled WGS sequence"/>
</dbReference>
<dbReference type="AlphaFoldDB" id="A0AAP1G6V8"/>
<protein>
    <submittedName>
        <fullName evidence="2">Uncharacterized protein</fullName>
    </submittedName>
</protein>
<proteinExistence type="predicted"/>
<dbReference type="EMBL" id="LOTQ01000030">
    <property type="protein sequence ID" value="KVA04690.1"/>
    <property type="molecule type" value="Genomic_DNA"/>
</dbReference>
<dbReference type="KEGG" id="blat:WK25_24785"/>
<gene>
    <name evidence="2" type="ORF">WI41_21660</name>
</gene>
<evidence type="ECO:0000256" key="1">
    <source>
        <dbReference type="SAM" id="MobiDB-lite"/>
    </source>
</evidence>
<sequence length="59" mass="6197">MAFFHPGSRGGVTTCRLVAVTEVASKSTARAVLRASARRRSSTLKSPSAYYPGLPGAPF</sequence>
<organism evidence="2 3">
    <name type="scientific">Burkholderia latens</name>
    <dbReference type="NCBI Taxonomy" id="488446"/>
    <lineage>
        <taxon>Bacteria</taxon>
        <taxon>Pseudomonadati</taxon>
        <taxon>Pseudomonadota</taxon>
        <taxon>Betaproteobacteria</taxon>
        <taxon>Burkholderiales</taxon>
        <taxon>Burkholderiaceae</taxon>
        <taxon>Burkholderia</taxon>
        <taxon>Burkholderia cepacia complex</taxon>
    </lineage>
</organism>
<accession>A0AAP1G6V8</accession>
<evidence type="ECO:0000313" key="2">
    <source>
        <dbReference type="EMBL" id="KVA04690.1"/>
    </source>
</evidence>
<feature type="region of interest" description="Disordered" evidence="1">
    <location>
        <begin position="36"/>
        <end position="59"/>
    </location>
</feature>
<name>A0AAP1G6V8_9BURK</name>